<dbReference type="GO" id="GO:0016020">
    <property type="term" value="C:membrane"/>
    <property type="evidence" value="ECO:0007669"/>
    <property type="project" value="UniProtKB-SubCell"/>
</dbReference>
<gene>
    <name evidence="7" type="ORF">DU500_05790</name>
</gene>
<evidence type="ECO:0000256" key="2">
    <source>
        <dbReference type="ARBA" id="ARBA00022692"/>
    </source>
</evidence>
<name>A0A345E1C1_9EURY</name>
<feature type="transmembrane region" description="Helical" evidence="6">
    <location>
        <begin position="182"/>
        <end position="203"/>
    </location>
</feature>
<sequence>MSDDEDPFTEAEVTDPPDEEALREERRALDQRERGLSDFADELDEREAELDDQAKELRRERKELDEREAELDSREQRIAEREAELDDRETAIAERERELDERAAELDETEATLQEYVNDGVRGTVREAVAAELSASDGAGRFGRIGSIVLALVGVTLIVGGVLNGFAASIPSVPIVFDSETANLAVTVLLLFSGLAANLAAVAD</sequence>
<feature type="compositionally biased region" description="Acidic residues" evidence="5">
    <location>
        <begin position="1"/>
        <end position="22"/>
    </location>
</feature>
<evidence type="ECO:0000256" key="6">
    <source>
        <dbReference type="SAM" id="Phobius"/>
    </source>
</evidence>
<organism evidence="7 8">
    <name type="scientific">Haloplanus rubicundus</name>
    <dbReference type="NCBI Taxonomy" id="1547898"/>
    <lineage>
        <taxon>Archaea</taxon>
        <taxon>Methanobacteriati</taxon>
        <taxon>Methanobacteriota</taxon>
        <taxon>Stenosarchaea group</taxon>
        <taxon>Halobacteria</taxon>
        <taxon>Halobacteriales</taxon>
        <taxon>Haloferacaceae</taxon>
        <taxon>Haloplanus</taxon>
    </lineage>
</organism>
<evidence type="ECO:0000313" key="8">
    <source>
        <dbReference type="Proteomes" id="UP000253273"/>
    </source>
</evidence>
<evidence type="ECO:0000256" key="3">
    <source>
        <dbReference type="ARBA" id="ARBA00022989"/>
    </source>
</evidence>
<dbReference type="RefSeq" id="WP_114585139.1">
    <property type="nucleotide sequence ID" value="NZ_CP031150.1"/>
</dbReference>
<keyword evidence="2 6" id="KW-0812">Transmembrane</keyword>
<keyword evidence="4 6" id="KW-0472">Membrane</keyword>
<keyword evidence="3 6" id="KW-1133">Transmembrane helix</keyword>
<accession>A0A345E1C1</accession>
<evidence type="ECO:0000256" key="5">
    <source>
        <dbReference type="SAM" id="MobiDB-lite"/>
    </source>
</evidence>
<comment type="subcellular location">
    <subcellularLocation>
        <location evidence="1">Membrane</location>
        <topology evidence="1">Multi-pass membrane protein</topology>
    </subcellularLocation>
</comment>
<proteinExistence type="predicted"/>
<dbReference type="EMBL" id="CP031150">
    <property type="protein sequence ID" value="AXG05993.1"/>
    <property type="molecule type" value="Genomic_DNA"/>
</dbReference>
<dbReference type="AlphaFoldDB" id="A0A345E1C1"/>
<dbReference type="Proteomes" id="UP000253273">
    <property type="component" value="Chromosome"/>
</dbReference>
<protein>
    <recommendedName>
        <fullName evidence="9">DUF3552 domain-containing protein</fullName>
    </recommendedName>
</protein>
<dbReference type="OrthoDB" id="384428at2157"/>
<evidence type="ECO:0000313" key="7">
    <source>
        <dbReference type="EMBL" id="AXG05993.1"/>
    </source>
</evidence>
<dbReference type="GeneID" id="37282877"/>
<dbReference type="InterPro" id="IPR000515">
    <property type="entry name" value="MetI-like"/>
</dbReference>
<evidence type="ECO:0000256" key="1">
    <source>
        <dbReference type="ARBA" id="ARBA00004141"/>
    </source>
</evidence>
<keyword evidence="8" id="KW-1185">Reference proteome</keyword>
<evidence type="ECO:0008006" key="9">
    <source>
        <dbReference type="Google" id="ProtNLM"/>
    </source>
</evidence>
<reference evidence="7 8" key="1">
    <citation type="submission" date="2018-07" db="EMBL/GenBank/DDBJ databases">
        <title>Genome sequences of Haloplanus sp. CBA1113.</title>
        <authorList>
            <person name="Kim Y.B."/>
            <person name="Roh S.W."/>
        </authorList>
    </citation>
    <scope>NUCLEOTIDE SEQUENCE [LARGE SCALE GENOMIC DNA]</scope>
    <source>
        <strain evidence="7 8">CBA1113</strain>
    </source>
</reference>
<feature type="region of interest" description="Disordered" evidence="5">
    <location>
        <begin position="1"/>
        <end position="87"/>
    </location>
</feature>
<dbReference type="CDD" id="cd06261">
    <property type="entry name" value="TM_PBP2"/>
    <property type="match status" value="1"/>
</dbReference>
<dbReference type="KEGG" id="haj:DU500_05790"/>
<evidence type="ECO:0000256" key="4">
    <source>
        <dbReference type="ARBA" id="ARBA00023136"/>
    </source>
</evidence>
<feature type="compositionally biased region" description="Acidic residues" evidence="5">
    <location>
        <begin position="39"/>
        <end position="51"/>
    </location>
</feature>
<feature type="compositionally biased region" description="Basic and acidic residues" evidence="5">
    <location>
        <begin position="23"/>
        <end position="36"/>
    </location>
</feature>
<dbReference type="GO" id="GO:0055085">
    <property type="term" value="P:transmembrane transport"/>
    <property type="evidence" value="ECO:0007669"/>
    <property type="project" value="InterPro"/>
</dbReference>
<feature type="transmembrane region" description="Helical" evidence="6">
    <location>
        <begin position="148"/>
        <end position="170"/>
    </location>
</feature>
<feature type="compositionally biased region" description="Basic and acidic residues" evidence="5">
    <location>
        <begin position="52"/>
        <end position="87"/>
    </location>
</feature>